<accession>A0AAV6X2S1</accession>
<proteinExistence type="predicted"/>
<gene>
    <name evidence="2" type="ORF">BUALT_Bualt08G0008600</name>
</gene>
<comment type="caution">
    <text evidence="2">The sequence shown here is derived from an EMBL/GenBank/DDBJ whole genome shotgun (WGS) entry which is preliminary data.</text>
</comment>
<dbReference type="EMBL" id="WHWC01000008">
    <property type="protein sequence ID" value="KAG8377249.1"/>
    <property type="molecule type" value="Genomic_DNA"/>
</dbReference>
<sequence>MAEGLRSLETRKELDALREQIAANAAKSDKMFEDIRNLIAAIASNPNPGGSAASMENEGQSPMSRGNAIPSYQFPMKRTKVEFPRFSGEDLRGWFFRVEQFFEVDETPRDTLVKIAAVYLEGKALQWHQIFMRARTNQGMPTWGEYVKALQDRFGSLLFEDPMSELMNLRQTRSVKEYWDLNEPYAVTPSMNYSIMWT</sequence>
<name>A0AAV6X2S1_9LAMI</name>
<reference evidence="2" key="1">
    <citation type="submission" date="2019-10" db="EMBL/GenBank/DDBJ databases">
        <authorList>
            <person name="Zhang R."/>
            <person name="Pan Y."/>
            <person name="Wang J."/>
            <person name="Ma R."/>
            <person name="Yu S."/>
        </authorList>
    </citation>
    <scope>NUCLEOTIDE SEQUENCE</scope>
    <source>
        <strain evidence="2">LA-IB0</strain>
        <tissue evidence="2">Leaf</tissue>
    </source>
</reference>
<dbReference type="Proteomes" id="UP000826271">
    <property type="component" value="Unassembled WGS sequence"/>
</dbReference>
<dbReference type="InterPro" id="IPR005162">
    <property type="entry name" value="Retrotrans_gag_dom"/>
</dbReference>
<dbReference type="AlphaFoldDB" id="A0AAV6X2S1"/>
<keyword evidence="3" id="KW-1185">Reference proteome</keyword>
<dbReference type="Pfam" id="PF03732">
    <property type="entry name" value="Retrotrans_gag"/>
    <property type="match status" value="1"/>
</dbReference>
<organism evidence="2 3">
    <name type="scientific">Buddleja alternifolia</name>
    <dbReference type="NCBI Taxonomy" id="168488"/>
    <lineage>
        <taxon>Eukaryota</taxon>
        <taxon>Viridiplantae</taxon>
        <taxon>Streptophyta</taxon>
        <taxon>Embryophyta</taxon>
        <taxon>Tracheophyta</taxon>
        <taxon>Spermatophyta</taxon>
        <taxon>Magnoliopsida</taxon>
        <taxon>eudicotyledons</taxon>
        <taxon>Gunneridae</taxon>
        <taxon>Pentapetalae</taxon>
        <taxon>asterids</taxon>
        <taxon>lamiids</taxon>
        <taxon>Lamiales</taxon>
        <taxon>Scrophulariaceae</taxon>
        <taxon>Buddlejeae</taxon>
        <taxon>Buddleja</taxon>
    </lineage>
</organism>
<protein>
    <recommendedName>
        <fullName evidence="1">Retrotransposon gag domain-containing protein</fullName>
    </recommendedName>
</protein>
<feature type="domain" description="Retrotransposon gag" evidence="1">
    <location>
        <begin position="114"/>
        <end position="180"/>
    </location>
</feature>
<evidence type="ECO:0000313" key="2">
    <source>
        <dbReference type="EMBL" id="KAG8377249.1"/>
    </source>
</evidence>
<evidence type="ECO:0000259" key="1">
    <source>
        <dbReference type="Pfam" id="PF03732"/>
    </source>
</evidence>
<evidence type="ECO:0000313" key="3">
    <source>
        <dbReference type="Proteomes" id="UP000826271"/>
    </source>
</evidence>